<evidence type="ECO:0000259" key="3">
    <source>
        <dbReference type="Pfam" id="PF00535"/>
    </source>
</evidence>
<dbReference type="SUPFAM" id="SSF53448">
    <property type="entry name" value="Nucleotide-diphospho-sugar transferases"/>
    <property type="match status" value="1"/>
</dbReference>
<proteinExistence type="predicted"/>
<evidence type="ECO:0000313" key="4">
    <source>
        <dbReference type="EMBL" id="VTS47505.1"/>
    </source>
</evidence>
<dbReference type="Pfam" id="PF00535">
    <property type="entry name" value="Glycos_transf_2"/>
    <property type="match status" value="1"/>
</dbReference>
<reference evidence="4 5" key="1">
    <citation type="submission" date="2019-05" db="EMBL/GenBank/DDBJ databases">
        <authorList>
            <consortium name="Pathogen Informatics"/>
        </authorList>
    </citation>
    <scope>NUCLEOTIDE SEQUENCE [LARGE SCALE GENOMIC DNA]</scope>
    <source>
        <strain evidence="4 5">NCTC11189</strain>
    </source>
</reference>
<dbReference type="EC" id="2.4.1.212" evidence="4"/>
<gene>
    <name evidence="4" type="primary">hyaD_5</name>
    <name evidence="4" type="ORF">NCTC11189_02007</name>
</gene>
<dbReference type="EMBL" id="CABEHV010000004">
    <property type="protein sequence ID" value="VTS47505.1"/>
    <property type="molecule type" value="Genomic_DNA"/>
</dbReference>
<dbReference type="AlphaFoldDB" id="A0A4V0A1W6"/>
<name>A0A4V0A1W6_STRMT</name>
<dbReference type="InterPro" id="IPR029044">
    <property type="entry name" value="Nucleotide-diphossugar_trans"/>
</dbReference>
<dbReference type="Proteomes" id="UP000387692">
    <property type="component" value="Unassembled WGS sequence"/>
</dbReference>
<organism evidence="4 5">
    <name type="scientific">Streptococcus mitis</name>
    <dbReference type="NCBI Taxonomy" id="28037"/>
    <lineage>
        <taxon>Bacteria</taxon>
        <taxon>Bacillati</taxon>
        <taxon>Bacillota</taxon>
        <taxon>Bacilli</taxon>
        <taxon>Lactobacillales</taxon>
        <taxon>Streptococcaceae</taxon>
        <taxon>Streptococcus</taxon>
        <taxon>Streptococcus mitis group</taxon>
    </lineage>
</organism>
<evidence type="ECO:0000313" key="5">
    <source>
        <dbReference type="Proteomes" id="UP000387692"/>
    </source>
</evidence>
<evidence type="ECO:0000256" key="1">
    <source>
        <dbReference type="ARBA" id="ARBA00022676"/>
    </source>
</evidence>
<dbReference type="RefSeq" id="WP_143952925.1">
    <property type="nucleotide sequence ID" value="NZ_CABEHV010000004.1"/>
</dbReference>
<feature type="domain" description="Glycosyltransferase 2-like" evidence="3">
    <location>
        <begin position="7"/>
        <end position="128"/>
    </location>
</feature>
<dbReference type="InterPro" id="IPR001173">
    <property type="entry name" value="Glyco_trans_2-like"/>
</dbReference>
<protein>
    <submittedName>
        <fullName evidence="4">Glycosyl transferase</fullName>
        <ecNumber evidence="4">2.4.1.212</ecNumber>
    </submittedName>
</protein>
<dbReference type="CDD" id="cd00761">
    <property type="entry name" value="Glyco_tranf_GTA_type"/>
    <property type="match status" value="1"/>
</dbReference>
<sequence>MGNELISIIVPIYNVEKYLQQCLDSILNQTYQNFECLLINDGSPDNSADICREYAVKDSRFKYFEKENGGLSDARNYGIIQSKGSYLTFVDSDDWLDSYYIETLYELMIKHNADISVACYGAFDEEKGVFLFYAYGDEYEKVYSGREVVEQLPKFEGGDLTFQTSWGMLSKRDLFDQIMFPVGRINEDIGTNYKLFMQASRVAYVHKNLYLYRIRKTSISNSGFSEKMMRDDHDLRLERIAMVALKGYDISHYIQQHRFYLDYWHRTAEVQGLRNSIETKRLEELDYLLTGKIYEEK</sequence>
<keyword evidence="2 4" id="KW-0808">Transferase</keyword>
<dbReference type="PANTHER" id="PTHR22916">
    <property type="entry name" value="GLYCOSYLTRANSFERASE"/>
    <property type="match status" value="1"/>
</dbReference>
<accession>A0A4V0A1W6</accession>
<dbReference type="Gene3D" id="3.90.550.10">
    <property type="entry name" value="Spore Coat Polysaccharide Biosynthesis Protein SpsA, Chain A"/>
    <property type="match status" value="1"/>
</dbReference>
<evidence type="ECO:0000256" key="2">
    <source>
        <dbReference type="ARBA" id="ARBA00022679"/>
    </source>
</evidence>
<keyword evidence="1 4" id="KW-0328">Glycosyltransferase</keyword>
<dbReference type="PANTHER" id="PTHR22916:SF51">
    <property type="entry name" value="GLYCOSYLTRANSFERASE EPSH-RELATED"/>
    <property type="match status" value="1"/>
</dbReference>
<dbReference type="GO" id="GO:0050501">
    <property type="term" value="F:hyaluronan synthase activity"/>
    <property type="evidence" value="ECO:0007669"/>
    <property type="project" value="UniProtKB-EC"/>
</dbReference>